<dbReference type="PANTHER" id="PTHR43004">
    <property type="entry name" value="TRK SYSTEM POTASSIUM UPTAKE PROTEIN"/>
    <property type="match status" value="1"/>
</dbReference>
<dbReference type="Gene3D" id="3.50.50.60">
    <property type="entry name" value="FAD/NAD(P)-binding domain"/>
    <property type="match status" value="1"/>
</dbReference>
<dbReference type="GO" id="GO:0071949">
    <property type="term" value="F:FAD binding"/>
    <property type="evidence" value="ECO:0007669"/>
    <property type="project" value="InterPro"/>
</dbReference>
<dbReference type="PANTHER" id="PTHR43004:SF6">
    <property type="entry name" value="FAD_NAD(P)-BINDING OXIDOREDUCTASE FAMILY PROTEIN"/>
    <property type="match status" value="1"/>
</dbReference>
<evidence type="ECO:0000259" key="4">
    <source>
        <dbReference type="Pfam" id="PF01494"/>
    </source>
</evidence>
<dbReference type="PRINTS" id="PR00420">
    <property type="entry name" value="RNGMNOXGNASE"/>
</dbReference>
<proteinExistence type="predicted"/>
<organism evidence="5 6">
    <name type="scientific">Nocardia wallacei</name>
    <dbReference type="NCBI Taxonomy" id="480035"/>
    <lineage>
        <taxon>Bacteria</taxon>
        <taxon>Bacillati</taxon>
        <taxon>Actinomycetota</taxon>
        <taxon>Actinomycetes</taxon>
        <taxon>Mycobacteriales</taxon>
        <taxon>Nocardiaceae</taxon>
        <taxon>Nocardia</taxon>
    </lineage>
</organism>
<keyword evidence="6" id="KW-1185">Reference proteome</keyword>
<dbReference type="GO" id="GO:0016709">
    <property type="term" value="F:oxidoreductase activity, acting on paired donors, with incorporation or reduction of molecular oxygen, NAD(P)H as one donor, and incorporation of one atom of oxygen"/>
    <property type="evidence" value="ECO:0007669"/>
    <property type="project" value="UniProtKB-ARBA"/>
</dbReference>
<dbReference type="InterPro" id="IPR036188">
    <property type="entry name" value="FAD/NAD-bd_sf"/>
</dbReference>
<feature type="compositionally biased region" description="Polar residues" evidence="3">
    <location>
        <begin position="629"/>
        <end position="645"/>
    </location>
</feature>
<keyword evidence="1" id="KW-0285">Flavoprotein</keyword>
<feature type="region of interest" description="Disordered" evidence="3">
    <location>
        <begin position="604"/>
        <end position="645"/>
    </location>
</feature>
<dbReference type="AlphaFoldDB" id="A0A7G1KLV7"/>
<dbReference type="GO" id="GO:0006744">
    <property type="term" value="P:ubiquinone biosynthetic process"/>
    <property type="evidence" value="ECO:0007669"/>
    <property type="project" value="TreeGrafter"/>
</dbReference>
<keyword evidence="5" id="KW-0560">Oxidoreductase</keyword>
<dbReference type="Pfam" id="PF21274">
    <property type="entry name" value="Rng_hyd_C"/>
    <property type="match status" value="1"/>
</dbReference>
<accession>A0A7G1KLV7</accession>
<name>A0A7G1KLV7_9NOCA</name>
<feature type="domain" description="FAD-binding" evidence="4">
    <location>
        <begin position="5"/>
        <end position="365"/>
    </location>
</feature>
<evidence type="ECO:0000313" key="5">
    <source>
        <dbReference type="EMBL" id="BCK56172.1"/>
    </source>
</evidence>
<dbReference type="Gene3D" id="3.40.30.120">
    <property type="match status" value="1"/>
</dbReference>
<gene>
    <name evidence="5" type="ORF">NWFMUON74_39440</name>
</gene>
<dbReference type="GeneID" id="80348442"/>
<dbReference type="Gene3D" id="3.30.9.10">
    <property type="entry name" value="D-Amino Acid Oxidase, subunit A, domain 2"/>
    <property type="match status" value="1"/>
</dbReference>
<reference evidence="5 6" key="1">
    <citation type="submission" date="2020-08" db="EMBL/GenBank/DDBJ databases">
        <title>Genome Sequencing of Nocardia wallacei strain FMUON74 and assembly.</title>
        <authorList>
            <person name="Toyokawa M."/>
            <person name="Uesaka K."/>
        </authorList>
    </citation>
    <scope>NUCLEOTIDE SEQUENCE [LARGE SCALE GENOMIC DNA]</scope>
    <source>
        <strain evidence="5 6">FMUON74</strain>
    </source>
</reference>
<keyword evidence="5" id="KW-0503">Monooxygenase</keyword>
<protein>
    <submittedName>
        <fullName evidence="5">2,4-dichlorophenol 6-monooxygenase</fullName>
    </submittedName>
</protein>
<dbReference type="RefSeq" id="WP_187683297.1">
    <property type="nucleotide sequence ID" value="NZ_AP023396.1"/>
</dbReference>
<dbReference type="EMBL" id="AP023396">
    <property type="protein sequence ID" value="BCK56172.1"/>
    <property type="molecule type" value="Genomic_DNA"/>
</dbReference>
<evidence type="ECO:0000313" key="6">
    <source>
        <dbReference type="Proteomes" id="UP000516173"/>
    </source>
</evidence>
<sequence>MITRPVVIVGAGATGSTLALLLARYGVPSTVLERRSDPLLHPAAHVINARSLEIWQHTDPHLAARIAALAPPIEQVNIIRWCGDPAGPPLGQIDLLSRPDWTAQVRSHSPFLLSHIGQHQLMPVLWEALDREPLVDFRRATLAEQVDQTGTSAVVTARPAVPASPATASSTETIYARFVVAADGANSSVREQAGIGMTGPVLANMGSVFFHAPGLFPAGTERPLLSWIYRPGFCGVMIAHADDDYILMTVYLHPAQQIARDPRAYWERMLPAVLGPGVPTRIRSTGTWTMTSQMASRFRRGALLLAGDAAHRFPHTGGFGLNSGVQDAHNLAWKLTAILHDGAHADLLDTYDTERRPVVTRFAEQSVSNHFLLDKVTRSLGVTNRAVQQATAALARPPLAWLPDRLLAPLCDRLTDMQTARTAAVEPGHRRAGRVRARIAAQIPGQLEHFIATGLEFGYVYRSPLIRSEPGPVPIDGDGVLTYRPTTWPGARLPHATIEFEHQPMPIHDLLGPGRLTLFTADPHAWTAALTTDPRPPLPIQVTALRAPDPGDRDALIALYEVGEHGAVAVRPDGHVLWRNRDQAPTAAPELLDWLRTQWGPYWPARKDHPNGRGRAHPMPAGDDHATRVSANTADPAQPTTDSAP</sequence>
<keyword evidence="2" id="KW-0274">FAD</keyword>
<dbReference type="SUPFAM" id="SSF51905">
    <property type="entry name" value="FAD/NAD(P)-binding domain"/>
    <property type="match status" value="1"/>
</dbReference>
<evidence type="ECO:0000256" key="2">
    <source>
        <dbReference type="ARBA" id="ARBA00022827"/>
    </source>
</evidence>
<dbReference type="InterPro" id="IPR002938">
    <property type="entry name" value="FAD-bd"/>
</dbReference>
<evidence type="ECO:0000256" key="1">
    <source>
        <dbReference type="ARBA" id="ARBA00022630"/>
    </source>
</evidence>
<dbReference type="Pfam" id="PF01494">
    <property type="entry name" value="FAD_binding_3"/>
    <property type="match status" value="1"/>
</dbReference>
<evidence type="ECO:0000256" key="3">
    <source>
        <dbReference type="SAM" id="MobiDB-lite"/>
    </source>
</evidence>
<dbReference type="InterPro" id="IPR050641">
    <property type="entry name" value="RIFMO-like"/>
</dbReference>
<dbReference type="Proteomes" id="UP000516173">
    <property type="component" value="Chromosome"/>
</dbReference>
<dbReference type="KEGG" id="nwl:NWFMUON74_39440"/>